<keyword evidence="1" id="KW-1133">Transmembrane helix</keyword>
<dbReference type="EMBL" id="JAESWC010000001">
    <property type="protein sequence ID" value="MBL4934251.1"/>
    <property type="molecule type" value="Genomic_DNA"/>
</dbReference>
<evidence type="ECO:0000313" key="3">
    <source>
        <dbReference type="Proteomes" id="UP000632377"/>
    </source>
</evidence>
<gene>
    <name evidence="2" type="ORF">JK636_00610</name>
</gene>
<evidence type="ECO:0000256" key="1">
    <source>
        <dbReference type="SAM" id="Phobius"/>
    </source>
</evidence>
<sequence length="228" mass="24683">MFCTGCGNSIKTVDKFCSSCGKKLSAFNETNNTIITGEGSVSIVSSGKGNIKVGNLYATINSTEQAKQLEYSYTKKGKPFSLNKVRYLKIVSMSAGAIGTALGLVDSTLGILNNSSTMLGNNNSFIITAVSVIVLLISLLIHILYKELLTKGFIWIKPHNLINLKLKCNNDGTASLLDLSGVCPKPKCGGKIKLYKDNITGKIIGYCEKNHDHKFTFDHTDFSGKDIK</sequence>
<evidence type="ECO:0000313" key="2">
    <source>
        <dbReference type="EMBL" id="MBL4934251.1"/>
    </source>
</evidence>
<organism evidence="2 3">
    <name type="scientific">Clostridium rhizosphaerae</name>
    <dbReference type="NCBI Taxonomy" id="2803861"/>
    <lineage>
        <taxon>Bacteria</taxon>
        <taxon>Bacillati</taxon>
        <taxon>Bacillota</taxon>
        <taxon>Clostridia</taxon>
        <taxon>Eubacteriales</taxon>
        <taxon>Clostridiaceae</taxon>
        <taxon>Clostridium</taxon>
    </lineage>
</organism>
<proteinExistence type="predicted"/>
<protein>
    <submittedName>
        <fullName evidence="2">Zinc ribbon domain-containing protein</fullName>
    </submittedName>
</protein>
<dbReference type="Proteomes" id="UP000632377">
    <property type="component" value="Unassembled WGS sequence"/>
</dbReference>
<accession>A0ABS1T6G8</accession>
<feature type="transmembrane region" description="Helical" evidence="1">
    <location>
        <begin position="125"/>
        <end position="145"/>
    </location>
</feature>
<reference evidence="2 3" key="1">
    <citation type="submission" date="2021-01" db="EMBL/GenBank/DDBJ databases">
        <title>Genome public.</title>
        <authorList>
            <person name="Liu C."/>
            <person name="Sun Q."/>
        </authorList>
    </citation>
    <scope>NUCLEOTIDE SEQUENCE [LARGE SCALE GENOMIC DNA]</scope>
    <source>
        <strain evidence="2 3">YIM B02515</strain>
    </source>
</reference>
<feature type="transmembrane region" description="Helical" evidence="1">
    <location>
        <begin position="87"/>
        <end position="105"/>
    </location>
</feature>
<keyword evidence="3" id="KW-1185">Reference proteome</keyword>
<comment type="caution">
    <text evidence="2">The sequence shown here is derived from an EMBL/GenBank/DDBJ whole genome shotgun (WGS) entry which is preliminary data.</text>
</comment>
<dbReference type="RefSeq" id="WP_202746898.1">
    <property type="nucleotide sequence ID" value="NZ_JAESWC010000001.1"/>
</dbReference>
<name>A0ABS1T6G8_9CLOT</name>
<keyword evidence="1" id="KW-0812">Transmembrane</keyword>
<keyword evidence="1" id="KW-0472">Membrane</keyword>